<reference evidence="3 4" key="2">
    <citation type="submission" date="2016-05" db="EMBL/GenBank/DDBJ databases">
        <authorList>
            <person name="Naeem Raeece"/>
        </authorList>
    </citation>
    <scope>NUCLEOTIDE SEQUENCE [LARGE SCALE GENOMIC DNA]</scope>
</reference>
<name>A0A1A8VPZ0_PLAOA</name>
<proteinExistence type="predicted"/>
<accession>A0A1A8VPZ0</accession>
<evidence type="ECO:0000313" key="2">
    <source>
        <dbReference type="EMBL" id="SBS87295.1"/>
    </source>
</evidence>
<evidence type="ECO:0000313" key="3">
    <source>
        <dbReference type="Proteomes" id="UP000078546"/>
    </source>
</evidence>
<dbReference type="Proteomes" id="UP000078560">
    <property type="component" value="Unassembled WGS sequence"/>
</dbReference>
<evidence type="ECO:0000313" key="1">
    <source>
        <dbReference type="EMBL" id="SBS82610.1"/>
    </source>
</evidence>
<sequence>MGDYWEMAKYGRRNMGDMHIYLRQYVGLLRTSSFALKNNCLIGTHALSNTFLQHFLQPLWLLPSVHAEGKCTNSEKSEMGKRKRKRKWKTKYVGWKMKDGEKSKQTNERIRKGLNFSWHFSLTNLTDHLLISCVTNADLQILFCQVYLTNSTYFCELYCTFQYPNFAHWVN</sequence>
<gene>
    <name evidence="2" type="ORF">POVCU1_014340</name>
    <name evidence="1" type="ORF">POVCU2_0016120</name>
</gene>
<organism evidence="1 4">
    <name type="scientific">Plasmodium ovale curtisi</name>
    <dbReference type="NCBI Taxonomy" id="864141"/>
    <lineage>
        <taxon>Eukaryota</taxon>
        <taxon>Sar</taxon>
        <taxon>Alveolata</taxon>
        <taxon>Apicomplexa</taxon>
        <taxon>Aconoidasida</taxon>
        <taxon>Haemosporida</taxon>
        <taxon>Plasmodiidae</taxon>
        <taxon>Plasmodium</taxon>
        <taxon>Plasmodium (Plasmodium)</taxon>
    </lineage>
</organism>
<dbReference type="AlphaFoldDB" id="A0A1A8VPZ0"/>
<evidence type="ECO:0000313" key="4">
    <source>
        <dbReference type="Proteomes" id="UP000078560"/>
    </source>
</evidence>
<protein>
    <submittedName>
        <fullName evidence="1">Uncharacterized protein</fullName>
    </submittedName>
</protein>
<dbReference type="EMBL" id="FLQV01000266">
    <property type="protein sequence ID" value="SBS87295.1"/>
    <property type="molecule type" value="Genomic_DNA"/>
</dbReference>
<dbReference type="EMBL" id="FLQU01000216">
    <property type="protein sequence ID" value="SBS82610.1"/>
    <property type="molecule type" value="Genomic_DNA"/>
</dbReference>
<reference evidence="1" key="1">
    <citation type="submission" date="2016-05" db="EMBL/GenBank/DDBJ databases">
        <authorList>
            <person name="Lavstsen T."/>
            <person name="Jespersen J.S."/>
        </authorList>
    </citation>
    <scope>NUCLEOTIDE SEQUENCE [LARGE SCALE GENOMIC DNA]</scope>
</reference>
<dbReference type="Proteomes" id="UP000078546">
    <property type="component" value="Unassembled WGS sequence"/>
</dbReference>